<evidence type="ECO:0000313" key="3">
    <source>
        <dbReference type="EMBL" id="OZI57583.1"/>
    </source>
</evidence>
<dbReference type="Gene3D" id="3.40.190.150">
    <property type="entry name" value="Bordetella uptake gene, domain 1"/>
    <property type="match status" value="1"/>
</dbReference>
<dbReference type="AlphaFoldDB" id="A0A261U9N9"/>
<gene>
    <name evidence="3" type="ORF">CAL20_09365</name>
</gene>
<evidence type="ECO:0000256" key="2">
    <source>
        <dbReference type="SAM" id="SignalP"/>
    </source>
</evidence>
<dbReference type="CDD" id="cd13578">
    <property type="entry name" value="PBP2_Bug27"/>
    <property type="match status" value="1"/>
</dbReference>
<dbReference type="InterPro" id="IPR005064">
    <property type="entry name" value="BUG"/>
</dbReference>
<keyword evidence="4" id="KW-1185">Reference proteome</keyword>
<dbReference type="PANTHER" id="PTHR42928">
    <property type="entry name" value="TRICARBOXYLATE-BINDING PROTEIN"/>
    <property type="match status" value="1"/>
</dbReference>
<feature type="signal peptide" evidence="2">
    <location>
        <begin position="1"/>
        <end position="20"/>
    </location>
</feature>
<feature type="chain" id="PRO_5012288976" description="MFS transporter" evidence="2">
    <location>
        <begin position="21"/>
        <end position="319"/>
    </location>
</feature>
<dbReference type="SUPFAM" id="SSF53850">
    <property type="entry name" value="Periplasmic binding protein-like II"/>
    <property type="match status" value="1"/>
</dbReference>
<dbReference type="InterPro" id="IPR042100">
    <property type="entry name" value="Bug_dom1"/>
</dbReference>
<comment type="caution">
    <text evidence="3">The sequence shown here is derived from an EMBL/GenBank/DDBJ whole genome shotgun (WGS) entry which is preliminary data.</text>
</comment>
<dbReference type="Proteomes" id="UP000216885">
    <property type="component" value="Unassembled WGS sequence"/>
</dbReference>
<proteinExistence type="inferred from homology"/>
<accession>A0A261U9N9</accession>
<name>A0A261U9N9_9BORD</name>
<reference evidence="3 4" key="1">
    <citation type="submission" date="2017-05" db="EMBL/GenBank/DDBJ databases">
        <title>Complete and WGS of Bordetella genogroups.</title>
        <authorList>
            <person name="Spilker T."/>
            <person name="LiPuma J."/>
        </authorList>
    </citation>
    <scope>NUCLEOTIDE SEQUENCE [LARGE SCALE GENOMIC DNA]</scope>
    <source>
        <strain evidence="3 4">AU9919</strain>
    </source>
</reference>
<dbReference type="PANTHER" id="PTHR42928:SF5">
    <property type="entry name" value="BLR1237 PROTEIN"/>
    <property type="match status" value="1"/>
</dbReference>
<comment type="similarity">
    <text evidence="1">Belongs to the UPF0065 (bug) family.</text>
</comment>
<keyword evidence="2" id="KW-0732">Signal</keyword>
<sequence length="319" mass="33634">MKKTLIMGALGVLMSFPVMAASWPTEKPIRIVHGFSAAAATQMLAQDIAEQLHAKVGATVYVEPRPGAGGNIGADVVAKSAPDGYTLYVATSATQAINPLIYRKLPFDTQKDFAPISILGDVPNVLIVNKNLPVNTLADFVALAKSQPGKLHYGSSGNGTSMHLAAEQFKMAAGVDIQHVPYRSSGTAVTDLMGGQIDAMFHQVPAVIGMIQSQNLKALAVTTRERVEALPDVPTVGETYPGFESMTWYGLFAPAGTPEAIVQQVNQVVTAALKGDLGRKLLAIGITPRPSSPEQTAAAVSSDSAHWKVVVDRVGVHLD</sequence>
<dbReference type="Pfam" id="PF03401">
    <property type="entry name" value="TctC"/>
    <property type="match status" value="1"/>
</dbReference>
<dbReference type="PIRSF" id="PIRSF017082">
    <property type="entry name" value="YflP"/>
    <property type="match status" value="1"/>
</dbReference>
<evidence type="ECO:0000313" key="4">
    <source>
        <dbReference type="Proteomes" id="UP000216885"/>
    </source>
</evidence>
<evidence type="ECO:0008006" key="5">
    <source>
        <dbReference type="Google" id="ProtNLM"/>
    </source>
</evidence>
<dbReference type="EMBL" id="NEVQ01000012">
    <property type="protein sequence ID" value="OZI57583.1"/>
    <property type="molecule type" value="Genomic_DNA"/>
</dbReference>
<evidence type="ECO:0000256" key="1">
    <source>
        <dbReference type="ARBA" id="ARBA00006987"/>
    </source>
</evidence>
<dbReference type="Gene3D" id="3.40.190.10">
    <property type="entry name" value="Periplasmic binding protein-like II"/>
    <property type="match status" value="1"/>
</dbReference>
<dbReference type="RefSeq" id="WP_094837672.1">
    <property type="nucleotide sequence ID" value="NZ_NEVQ01000012.1"/>
</dbReference>
<organism evidence="3 4">
    <name type="scientific">Bordetella genomosp. 4</name>
    <dbReference type="NCBI Taxonomy" id="463044"/>
    <lineage>
        <taxon>Bacteria</taxon>
        <taxon>Pseudomonadati</taxon>
        <taxon>Pseudomonadota</taxon>
        <taxon>Betaproteobacteria</taxon>
        <taxon>Burkholderiales</taxon>
        <taxon>Alcaligenaceae</taxon>
        <taxon>Bordetella</taxon>
    </lineage>
</organism>
<protein>
    <recommendedName>
        <fullName evidence="5">MFS transporter</fullName>
    </recommendedName>
</protein>